<gene>
    <name evidence="1" type="ORF">TIFTF001_031435</name>
</gene>
<accession>A0AA88DVG4</accession>
<dbReference type="AlphaFoldDB" id="A0AA88DVG4"/>
<evidence type="ECO:0000313" key="1">
    <source>
        <dbReference type="EMBL" id="GMN62353.1"/>
    </source>
</evidence>
<reference evidence="1" key="1">
    <citation type="submission" date="2023-07" db="EMBL/GenBank/DDBJ databases">
        <title>draft genome sequence of fig (Ficus carica).</title>
        <authorList>
            <person name="Takahashi T."/>
            <person name="Nishimura K."/>
        </authorList>
    </citation>
    <scope>NUCLEOTIDE SEQUENCE</scope>
</reference>
<dbReference type="Proteomes" id="UP001187192">
    <property type="component" value="Unassembled WGS sequence"/>
</dbReference>
<evidence type="ECO:0000313" key="2">
    <source>
        <dbReference type="Proteomes" id="UP001187192"/>
    </source>
</evidence>
<name>A0AA88DVG4_FICCA</name>
<proteinExistence type="predicted"/>
<keyword evidence="2" id="KW-1185">Reference proteome</keyword>
<protein>
    <submittedName>
        <fullName evidence="1">Uncharacterized protein</fullName>
    </submittedName>
</protein>
<organism evidence="1 2">
    <name type="scientific">Ficus carica</name>
    <name type="common">Common fig</name>
    <dbReference type="NCBI Taxonomy" id="3494"/>
    <lineage>
        <taxon>Eukaryota</taxon>
        <taxon>Viridiplantae</taxon>
        <taxon>Streptophyta</taxon>
        <taxon>Embryophyta</taxon>
        <taxon>Tracheophyta</taxon>
        <taxon>Spermatophyta</taxon>
        <taxon>Magnoliopsida</taxon>
        <taxon>eudicotyledons</taxon>
        <taxon>Gunneridae</taxon>
        <taxon>Pentapetalae</taxon>
        <taxon>rosids</taxon>
        <taxon>fabids</taxon>
        <taxon>Rosales</taxon>
        <taxon>Moraceae</taxon>
        <taxon>Ficeae</taxon>
        <taxon>Ficus</taxon>
    </lineage>
</organism>
<dbReference type="EMBL" id="BTGU01000128">
    <property type="protein sequence ID" value="GMN62353.1"/>
    <property type="molecule type" value="Genomic_DNA"/>
</dbReference>
<comment type="caution">
    <text evidence="1">The sequence shown here is derived from an EMBL/GenBank/DDBJ whole genome shotgun (WGS) entry which is preliminary data.</text>
</comment>
<sequence length="82" mass="9032">MLERRRRRTTKLAAAQVIDRARVRALENVVFLAKLSTTASKDSGGHRCGAGVVENLARRSTALMIQCQNRIDLAEEILGILA</sequence>